<feature type="domain" description="PrcB C-terminal" evidence="2">
    <location>
        <begin position="85"/>
        <end position="139"/>
    </location>
</feature>
<evidence type="ECO:0000256" key="1">
    <source>
        <dbReference type="SAM" id="SignalP"/>
    </source>
</evidence>
<organism evidence="3 4">
    <name type="scientific">Mesonia mobilis</name>
    <dbReference type="NCBI Taxonomy" id="369791"/>
    <lineage>
        <taxon>Bacteria</taxon>
        <taxon>Pseudomonadati</taxon>
        <taxon>Bacteroidota</taxon>
        <taxon>Flavobacteriia</taxon>
        <taxon>Flavobacteriales</taxon>
        <taxon>Flavobacteriaceae</taxon>
        <taxon>Mesonia</taxon>
    </lineage>
</organism>
<evidence type="ECO:0000313" key="4">
    <source>
        <dbReference type="Proteomes" id="UP000615593"/>
    </source>
</evidence>
<dbReference type="RefSeq" id="WP_051191330.1">
    <property type="nucleotide sequence ID" value="NZ_BMWY01000004.1"/>
</dbReference>
<feature type="chain" id="PRO_5045868056" description="PrcB C-terminal domain-containing protein" evidence="1">
    <location>
        <begin position="20"/>
        <end position="151"/>
    </location>
</feature>
<keyword evidence="1" id="KW-0732">Signal</keyword>
<protein>
    <recommendedName>
        <fullName evidence="2">PrcB C-terminal domain-containing protein</fullName>
    </recommendedName>
</protein>
<dbReference type="Proteomes" id="UP000615593">
    <property type="component" value="Unassembled WGS sequence"/>
</dbReference>
<evidence type="ECO:0000313" key="3">
    <source>
        <dbReference type="EMBL" id="GGZ54898.1"/>
    </source>
</evidence>
<feature type="signal peptide" evidence="1">
    <location>
        <begin position="1"/>
        <end position="19"/>
    </location>
</feature>
<gene>
    <name evidence="3" type="ORF">GCM10008088_15570</name>
</gene>
<dbReference type="PROSITE" id="PS51257">
    <property type="entry name" value="PROKAR_LIPOPROTEIN"/>
    <property type="match status" value="1"/>
</dbReference>
<dbReference type="GeneID" id="94369221"/>
<sequence length="151" mass="17129">MKNLVYICFAIFMFSCNSAKNTQHMAPKVISEGNLFGSGSEGLMQQNTVITNETEWKEFMMRLNAANETIKKDQVSAIDFDEQNVIAIIDKQRNTGGHKIEITETYTQNGIVYFAIKKTHPEGMATSVMTQPYYIATIPKTKQEIEFKEAE</sequence>
<dbReference type="InterPro" id="IPR025748">
    <property type="entry name" value="PrcB_C_dom"/>
</dbReference>
<comment type="caution">
    <text evidence="3">The sequence shown here is derived from an EMBL/GenBank/DDBJ whole genome shotgun (WGS) entry which is preliminary data.</text>
</comment>
<name>A0ABQ3BUF7_9FLAO</name>
<accession>A0ABQ3BUF7</accession>
<evidence type="ECO:0000259" key="2">
    <source>
        <dbReference type="Pfam" id="PF14343"/>
    </source>
</evidence>
<dbReference type="EMBL" id="BMWY01000004">
    <property type="protein sequence ID" value="GGZ54898.1"/>
    <property type="molecule type" value="Genomic_DNA"/>
</dbReference>
<reference evidence="4" key="1">
    <citation type="journal article" date="2019" name="Int. J. Syst. Evol. Microbiol.">
        <title>The Global Catalogue of Microorganisms (GCM) 10K type strain sequencing project: providing services to taxonomists for standard genome sequencing and annotation.</title>
        <authorList>
            <consortium name="The Broad Institute Genomics Platform"/>
            <consortium name="The Broad Institute Genome Sequencing Center for Infectious Disease"/>
            <person name="Wu L."/>
            <person name="Ma J."/>
        </authorList>
    </citation>
    <scope>NUCLEOTIDE SEQUENCE [LARGE SCALE GENOMIC DNA]</scope>
    <source>
        <strain evidence="4">KCTC 12708</strain>
    </source>
</reference>
<dbReference type="Pfam" id="PF14343">
    <property type="entry name" value="PrcB_C"/>
    <property type="match status" value="1"/>
</dbReference>
<proteinExistence type="predicted"/>
<keyword evidence="4" id="KW-1185">Reference proteome</keyword>